<dbReference type="Proteomes" id="UP001575181">
    <property type="component" value="Unassembled WGS sequence"/>
</dbReference>
<proteinExistence type="predicted"/>
<organism evidence="2 3">
    <name type="scientific">Thiohalorhabdus methylotrophus</name>
    <dbReference type="NCBI Taxonomy" id="3242694"/>
    <lineage>
        <taxon>Bacteria</taxon>
        <taxon>Pseudomonadati</taxon>
        <taxon>Pseudomonadota</taxon>
        <taxon>Gammaproteobacteria</taxon>
        <taxon>Thiohalorhabdales</taxon>
        <taxon>Thiohalorhabdaceae</taxon>
        <taxon>Thiohalorhabdus</taxon>
    </lineage>
</organism>
<keyword evidence="1" id="KW-0472">Membrane</keyword>
<feature type="transmembrane region" description="Helical" evidence="1">
    <location>
        <begin position="177"/>
        <end position="204"/>
    </location>
</feature>
<keyword evidence="3" id="KW-1185">Reference proteome</keyword>
<evidence type="ECO:0000313" key="2">
    <source>
        <dbReference type="EMBL" id="MFA9460621.1"/>
    </source>
</evidence>
<protein>
    <recommendedName>
        <fullName evidence="4">DUF2062 domain-containing protein</fullName>
    </recommendedName>
</protein>
<sequence length="218" mass="24437">MASRLRTRVLGKRVHLKRVDGWVRQDGESSRDGLSLDTGSRRLPLRIPGRFFRDGQRLSLVAVYRGRGRRRAWALWSDPGSGLREWITRPAALARRLRLAWRPLTPLDALLVGALVWAVAVRGLRLPALYAGAAAWFGEAPVHAVLDRISALFHGLDRLLVRLEWMRAYERVFDHPVWLGAGVVLAYAALKGALLGLSLGYSIFRLRRAVLRASGAKH</sequence>
<keyword evidence="1" id="KW-1133">Transmembrane helix</keyword>
<reference evidence="2 3" key="1">
    <citation type="submission" date="2024-08" db="EMBL/GenBank/DDBJ databases">
        <title>Whole-genome sequencing of halo(alkali)philic microorganisms from hypersaline lakes.</title>
        <authorList>
            <person name="Sorokin D.Y."/>
            <person name="Merkel A.Y."/>
            <person name="Messina E."/>
            <person name="Yakimov M."/>
        </authorList>
    </citation>
    <scope>NUCLEOTIDE SEQUENCE [LARGE SCALE GENOMIC DNA]</scope>
    <source>
        <strain evidence="2 3">Cl-TMA</strain>
    </source>
</reference>
<feature type="transmembrane region" description="Helical" evidence="1">
    <location>
        <begin position="99"/>
        <end position="120"/>
    </location>
</feature>
<keyword evidence="1" id="KW-0812">Transmembrane</keyword>
<comment type="caution">
    <text evidence="2">The sequence shown here is derived from an EMBL/GenBank/DDBJ whole genome shotgun (WGS) entry which is preliminary data.</text>
</comment>
<dbReference type="RefSeq" id="WP_373655402.1">
    <property type="nucleotide sequence ID" value="NZ_JBGUAW010000004.1"/>
</dbReference>
<name>A0ABV4TTG8_9GAMM</name>
<dbReference type="EMBL" id="JBGUAW010000004">
    <property type="protein sequence ID" value="MFA9460621.1"/>
    <property type="molecule type" value="Genomic_DNA"/>
</dbReference>
<evidence type="ECO:0008006" key="4">
    <source>
        <dbReference type="Google" id="ProtNLM"/>
    </source>
</evidence>
<evidence type="ECO:0000256" key="1">
    <source>
        <dbReference type="SAM" id="Phobius"/>
    </source>
</evidence>
<accession>A0ABV4TTG8</accession>
<gene>
    <name evidence="2" type="ORF">ACERLL_07255</name>
</gene>
<evidence type="ECO:0000313" key="3">
    <source>
        <dbReference type="Proteomes" id="UP001575181"/>
    </source>
</evidence>